<dbReference type="PANTHER" id="PTHR13141">
    <property type="entry name" value="TRANSMEMBRANE PROTEIN 242"/>
    <property type="match status" value="1"/>
</dbReference>
<name>V3ZWT9_LOTGI</name>
<evidence type="ECO:0000256" key="9">
    <source>
        <dbReference type="ARBA" id="ARBA00045905"/>
    </source>
</evidence>
<evidence type="ECO:0000256" key="2">
    <source>
        <dbReference type="ARBA" id="ARBA00007570"/>
    </source>
</evidence>
<keyword evidence="13" id="KW-1185">Reference proteome</keyword>
<evidence type="ECO:0000256" key="8">
    <source>
        <dbReference type="ARBA" id="ARBA00023136"/>
    </source>
</evidence>
<comment type="subcellular location">
    <subcellularLocation>
        <location evidence="1">Mitochondrion inner membrane</location>
        <topology evidence="1">Multi-pass membrane protein</topology>
    </subcellularLocation>
</comment>
<feature type="compositionally biased region" description="Polar residues" evidence="10">
    <location>
        <begin position="1"/>
        <end position="20"/>
    </location>
</feature>
<keyword evidence="6 11" id="KW-1133">Transmembrane helix</keyword>
<dbReference type="KEGG" id="lgi:LOTGIDRAFT_183804"/>
<feature type="region of interest" description="Disordered" evidence="10">
    <location>
        <begin position="1"/>
        <end position="23"/>
    </location>
</feature>
<accession>V3ZWT9</accession>
<dbReference type="EMBL" id="KB203274">
    <property type="protein sequence ID" value="ESO85401.1"/>
    <property type="molecule type" value="Genomic_DNA"/>
</dbReference>
<evidence type="ECO:0000256" key="5">
    <source>
        <dbReference type="ARBA" id="ARBA00022792"/>
    </source>
</evidence>
<comment type="function">
    <text evidence="9">Scaffold protein that participates in the c-ring assembly of mitochondrial ATP synthase (F(1)F(0) ATP synthase or complex V) by facilitating the membrane insertion and oligomer formation of the subunit c/ATP5MC3. Participates in the incorporation of the c-ring into vestigial complexes. Additionally influences the incorporation of subunits MT-ATP6, MT-ATP8, ATP5MJ, and ATP5MK in the ATP synthase.</text>
</comment>
<dbReference type="AlphaFoldDB" id="V3ZWT9"/>
<dbReference type="PANTHER" id="PTHR13141:SF4">
    <property type="entry name" value="TRANSMEMBRANE PROTEIN 242"/>
    <property type="match status" value="1"/>
</dbReference>
<feature type="transmembrane region" description="Helical" evidence="11">
    <location>
        <begin position="33"/>
        <end position="55"/>
    </location>
</feature>
<dbReference type="RefSeq" id="XP_009063648.1">
    <property type="nucleotide sequence ID" value="XM_009065400.1"/>
</dbReference>
<organism evidence="12 13">
    <name type="scientific">Lottia gigantea</name>
    <name type="common">Giant owl limpet</name>
    <dbReference type="NCBI Taxonomy" id="225164"/>
    <lineage>
        <taxon>Eukaryota</taxon>
        <taxon>Metazoa</taxon>
        <taxon>Spiralia</taxon>
        <taxon>Lophotrochozoa</taxon>
        <taxon>Mollusca</taxon>
        <taxon>Gastropoda</taxon>
        <taxon>Patellogastropoda</taxon>
        <taxon>Lottioidea</taxon>
        <taxon>Lottiidae</taxon>
        <taxon>Lottia</taxon>
    </lineage>
</organism>
<keyword evidence="5" id="KW-0999">Mitochondrion inner membrane</keyword>
<keyword evidence="4 11" id="KW-0812">Transmembrane</keyword>
<evidence type="ECO:0000256" key="6">
    <source>
        <dbReference type="ARBA" id="ARBA00022989"/>
    </source>
</evidence>
<sequence length="165" mass="18079">MTTNSAKTENFLENTENASNKTHKKGFSRSEKIIGGLFLGSLTSFSLLAGFGVTLSSARKQDPESFAKGLISFSDKGLAESGGTLALRALGKATLYTVGTFGLLTFIVAKTMGVSSIHEFYVKVDAFVPKFKKKEPTGRQEFDSIRELFEYIIDEDEKAKNDKNK</sequence>
<evidence type="ECO:0000256" key="3">
    <source>
        <dbReference type="ARBA" id="ARBA00013934"/>
    </source>
</evidence>
<evidence type="ECO:0000256" key="11">
    <source>
        <dbReference type="SAM" id="Phobius"/>
    </source>
</evidence>
<comment type="similarity">
    <text evidence="2">Belongs to the TMEM242 family.</text>
</comment>
<dbReference type="CTD" id="20244566"/>
<proteinExistence type="inferred from homology"/>
<evidence type="ECO:0000256" key="1">
    <source>
        <dbReference type="ARBA" id="ARBA00004448"/>
    </source>
</evidence>
<keyword evidence="7" id="KW-0496">Mitochondrion</keyword>
<gene>
    <name evidence="12" type="ORF">LOTGIDRAFT_183804</name>
</gene>
<evidence type="ECO:0000256" key="10">
    <source>
        <dbReference type="SAM" id="MobiDB-lite"/>
    </source>
</evidence>
<dbReference type="Proteomes" id="UP000030746">
    <property type="component" value="Unassembled WGS sequence"/>
</dbReference>
<evidence type="ECO:0000313" key="12">
    <source>
        <dbReference type="EMBL" id="ESO85401.1"/>
    </source>
</evidence>
<protein>
    <recommendedName>
        <fullName evidence="3">Transmembrane protein 242</fullName>
    </recommendedName>
</protein>
<dbReference type="HOGENOM" id="CLU_115460_1_1_1"/>
<dbReference type="GeneID" id="20244566"/>
<evidence type="ECO:0000256" key="7">
    <source>
        <dbReference type="ARBA" id="ARBA00023128"/>
    </source>
</evidence>
<evidence type="ECO:0000256" key="4">
    <source>
        <dbReference type="ARBA" id="ARBA00022692"/>
    </source>
</evidence>
<evidence type="ECO:0000313" key="13">
    <source>
        <dbReference type="Proteomes" id="UP000030746"/>
    </source>
</evidence>
<feature type="transmembrane region" description="Helical" evidence="11">
    <location>
        <begin position="93"/>
        <end position="113"/>
    </location>
</feature>
<dbReference type="OMA" id="RSPEWFN"/>
<reference evidence="12 13" key="1">
    <citation type="journal article" date="2013" name="Nature">
        <title>Insights into bilaterian evolution from three spiralian genomes.</title>
        <authorList>
            <person name="Simakov O."/>
            <person name="Marletaz F."/>
            <person name="Cho S.J."/>
            <person name="Edsinger-Gonzales E."/>
            <person name="Havlak P."/>
            <person name="Hellsten U."/>
            <person name="Kuo D.H."/>
            <person name="Larsson T."/>
            <person name="Lv J."/>
            <person name="Arendt D."/>
            <person name="Savage R."/>
            <person name="Osoegawa K."/>
            <person name="de Jong P."/>
            <person name="Grimwood J."/>
            <person name="Chapman J.A."/>
            <person name="Shapiro H."/>
            <person name="Aerts A."/>
            <person name="Otillar R.P."/>
            <person name="Terry A.Y."/>
            <person name="Boore J.L."/>
            <person name="Grigoriev I.V."/>
            <person name="Lindberg D.R."/>
            <person name="Seaver E.C."/>
            <person name="Weisblat D.A."/>
            <person name="Putnam N.H."/>
            <person name="Rokhsar D.S."/>
        </authorList>
    </citation>
    <scope>NUCLEOTIDE SEQUENCE [LARGE SCALE GENOMIC DNA]</scope>
</reference>
<dbReference type="Pfam" id="PF07096">
    <property type="entry name" value="DUF1358"/>
    <property type="match status" value="1"/>
</dbReference>
<dbReference type="OrthoDB" id="2378895at2759"/>
<dbReference type="STRING" id="225164.V3ZWT9"/>
<dbReference type="InterPro" id="IPR009792">
    <property type="entry name" value="TMEM242"/>
</dbReference>
<dbReference type="GO" id="GO:0005743">
    <property type="term" value="C:mitochondrial inner membrane"/>
    <property type="evidence" value="ECO:0007669"/>
    <property type="project" value="UniProtKB-SubCell"/>
</dbReference>
<keyword evidence="8 11" id="KW-0472">Membrane</keyword>